<proteinExistence type="predicted"/>
<dbReference type="OrthoDB" id="773099at2759"/>
<feature type="transmembrane region" description="Helical" evidence="2">
    <location>
        <begin position="62"/>
        <end position="83"/>
    </location>
</feature>
<name>A0A2I0BFT2_9ASPA</name>
<feature type="region of interest" description="Disordered" evidence="1">
    <location>
        <begin position="118"/>
        <end position="146"/>
    </location>
</feature>
<keyword evidence="2" id="KW-0812">Transmembrane</keyword>
<dbReference type="Proteomes" id="UP000236161">
    <property type="component" value="Unassembled WGS sequence"/>
</dbReference>
<evidence type="ECO:0000256" key="1">
    <source>
        <dbReference type="SAM" id="MobiDB-lite"/>
    </source>
</evidence>
<evidence type="ECO:0000256" key="2">
    <source>
        <dbReference type="SAM" id="Phobius"/>
    </source>
</evidence>
<evidence type="ECO:0000313" key="3">
    <source>
        <dbReference type="EMBL" id="PKA66651.1"/>
    </source>
</evidence>
<dbReference type="AlphaFoldDB" id="A0A2I0BFT2"/>
<keyword evidence="2" id="KW-0472">Membrane</keyword>
<dbReference type="EMBL" id="KZ451885">
    <property type="protein sequence ID" value="PKA66651.1"/>
    <property type="molecule type" value="Genomic_DNA"/>
</dbReference>
<dbReference type="PANTHER" id="PTHR37908">
    <property type="entry name" value="TRANSMEMBRANE PROTEIN"/>
    <property type="match status" value="1"/>
</dbReference>
<organism evidence="3 4">
    <name type="scientific">Apostasia shenzhenica</name>
    <dbReference type="NCBI Taxonomy" id="1088818"/>
    <lineage>
        <taxon>Eukaryota</taxon>
        <taxon>Viridiplantae</taxon>
        <taxon>Streptophyta</taxon>
        <taxon>Embryophyta</taxon>
        <taxon>Tracheophyta</taxon>
        <taxon>Spermatophyta</taxon>
        <taxon>Magnoliopsida</taxon>
        <taxon>Liliopsida</taxon>
        <taxon>Asparagales</taxon>
        <taxon>Orchidaceae</taxon>
        <taxon>Apostasioideae</taxon>
        <taxon>Apostasia</taxon>
    </lineage>
</organism>
<sequence length="146" mass="16170">MGRIQSGWWFGYHLRRDLSAVALPLPPSSADTSHCLYLLPLFSFLLPLSACGRNPNYLKFFAMARSAVLVLLLVAIFLAHSSLGSGRRVKVLRHPPGRSLLERGPEIERVMREMVTDYKEPGPNTNPRGGSLINIPPPLPPAPYVN</sequence>
<keyword evidence="2" id="KW-1133">Transmembrane helix</keyword>
<gene>
    <name evidence="3" type="ORF">AXF42_Ash003306</name>
</gene>
<evidence type="ECO:0000313" key="4">
    <source>
        <dbReference type="Proteomes" id="UP000236161"/>
    </source>
</evidence>
<keyword evidence="4" id="KW-1185">Reference proteome</keyword>
<dbReference type="PANTHER" id="PTHR37908:SF3">
    <property type="entry name" value="TRANSMEMBRANE PROTEIN"/>
    <property type="match status" value="1"/>
</dbReference>
<protein>
    <submittedName>
        <fullName evidence="3">Uncharacterized protein</fullName>
    </submittedName>
</protein>
<feature type="compositionally biased region" description="Pro residues" evidence="1">
    <location>
        <begin position="135"/>
        <end position="146"/>
    </location>
</feature>
<accession>A0A2I0BFT2</accession>
<reference evidence="3 4" key="1">
    <citation type="journal article" date="2017" name="Nature">
        <title>The Apostasia genome and the evolution of orchids.</title>
        <authorList>
            <person name="Zhang G.Q."/>
            <person name="Liu K.W."/>
            <person name="Li Z."/>
            <person name="Lohaus R."/>
            <person name="Hsiao Y.Y."/>
            <person name="Niu S.C."/>
            <person name="Wang J.Y."/>
            <person name="Lin Y.C."/>
            <person name="Xu Q."/>
            <person name="Chen L.J."/>
            <person name="Yoshida K."/>
            <person name="Fujiwara S."/>
            <person name="Wang Z.W."/>
            <person name="Zhang Y.Q."/>
            <person name="Mitsuda N."/>
            <person name="Wang M."/>
            <person name="Liu G.H."/>
            <person name="Pecoraro L."/>
            <person name="Huang H.X."/>
            <person name="Xiao X.J."/>
            <person name="Lin M."/>
            <person name="Wu X.Y."/>
            <person name="Wu W.L."/>
            <person name="Chen Y.Y."/>
            <person name="Chang S.B."/>
            <person name="Sakamoto S."/>
            <person name="Ohme-Takagi M."/>
            <person name="Yagi M."/>
            <person name="Zeng S.J."/>
            <person name="Shen C.Y."/>
            <person name="Yeh C.M."/>
            <person name="Luo Y.B."/>
            <person name="Tsai W.C."/>
            <person name="Van de Peer Y."/>
            <person name="Liu Z.J."/>
        </authorList>
    </citation>
    <scope>NUCLEOTIDE SEQUENCE [LARGE SCALE GENOMIC DNA]</scope>
    <source>
        <strain evidence="4">cv. Shenzhen</strain>
        <tissue evidence="3">Stem</tissue>
    </source>
</reference>